<proteinExistence type="predicted"/>
<gene>
    <name evidence="1" type="ORF">DWU98_09035</name>
</gene>
<dbReference type="AlphaFoldDB" id="A0A370X1A0"/>
<dbReference type="Gene3D" id="3.40.50.1000">
    <property type="entry name" value="HAD superfamily/HAD-like"/>
    <property type="match status" value="1"/>
</dbReference>
<dbReference type="Pfam" id="PF12710">
    <property type="entry name" value="HAD"/>
    <property type="match status" value="1"/>
</dbReference>
<dbReference type="CDD" id="cd02612">
    <property type="entry name" value="HAD_PGPPase"/>
    <property type="match status" value="1"/>
</dbReference>
<evidence type="ECO:0000313" key="2">
    <source>
        <dbReference type="Proteomes" id="UP000254258"/>
    </source>
</evidence>
<dbReference type="Proteomes" id="UP000254258">
    <property type="component" value="Unassembled WGS sequence"/>
</dbReference>
<dbReference type="GO" id="GO:0036424">
    <property type="term" value="F:L-phosphoserine phosphatase activity"/>
    <property type="evidence" value="ECO:0007669"/>
    <property type="project" value="TreeGrafter"/>
</dbReference>
<dbReference type="InterPro" id="IPR023214">
    <property type="entry name" value="HAD_sf"/>
</dbReference>
<protein>
    <submittedName>
        <fullName evidence="1">HAD family hydrolase</fullName>
    </submittedName>
</protein>
<sequence length="197" mass="22559">MNLALFDFDGTITQREMFAAFMQFAAPRRRLMLGMPLFAPLVAGYKLGMVSGSTIRAQSIRFGFRGVPATHVRMMGQRFAEEMLPAALRPQALKRIQWHRDQGDKIVVVSGALDVYLEHWCSQHGLDVICSRLEIVDGRLTGRYRGLQCVGTEKSRRVRETCELERFPLVYAYGDTPEDLDMLSMAHHKYYRWQALA</sequence>
<reference evidence="1 2" key="1">
    <citation type="submission" date="2018-07" db="EMBL/GenBank/DDBJ databases">
        <title>Dyella monticola sp. nov. and Dyella psychrodurans sp. nov. isolated from monsoon evergreen broad-leaved forest soil of Dinghu Mountain, China.</title>
        <authorList>
            <person name="Gao Z."/>
            <person name="Qiu L."/>
        </authorList>
    </citation>
    <scope>NUCLEOTIDE SEQUENCE [LARGE SCALE GENOMIC DNA]</scope>
    <source>
        <strain evidence="1 2">4G-K06</strain>
    </source>
</reference>
<dbReference type="NCBIfam" id="TIGR01490">
    <property type="entry name" value="HAD-SF-IB-hyp1"/>
    <property type="match status" value="1"/>
</dbReference>
<dbReference type="GO" id="GO:0005737">
    <property type="term" value="C:cytoplasm"/>
    <property type="evidence" value="ECO:0007669"/>
    <property type="project" value="TreeGrafter"/>
</dbReference>
<dbReference type="SUPFAM" id="SSF56784">
    <property type="entry name" value="HAD-like"/>
    <property type="match status" value="1"/>
</dbReference>
<dbReference type="EMBL" id="QRBE01000004">
    <property type="protein sequence ID" value="RDS82179.1"/>
    <property type="molecule type" value="Genomic_DNA"/>
</dbReference>
<keyword evidence="2" id="KW-1185">Reference proteome</keyword>
<dbReference type="GO" id="GO:0000287">
    <property type="term" value="F:magnesium ion binding"/>
    <property type="evidence" value="ECO:0007669"/>
    <property type="project" value="TreeGrafter"/>
</dbReference>
<dbReference type="InterPro" id="IPR036412">
    <property type="entry name" value="HAD-like_sf"/>
</dbReference>
<dbReference type="Gene3D" id="1.20.1440.100">
    <property type="entry name" value="SG protein - dephosphorylation function"/>
    <property type="match status" value="1"/>
</dbReference>
<dbReference type="RefSeq" id="WP_115495237.1">
    <property type="nucleotide sequence ID" value="NZ_QRBE01000004.1"/>
</dbReference>
<dbReference type="GO" id="GO:0006564">
    <property type="term" value="P:L-serine biosynthetic process"/>
    <property type="evidence" value="ECO:0007669"/>
    <property type="project" value="TreeGrafter"/>
</dbReference>
<comment type="caution">
    <text evidence="1">The sequence shown here is derived from an EMBL/GenBank/DDBJ whole genome shotgun (WGS) entry which is preliminary data.</text>
</comment>
<dbReference type="PANTHER" id="PTHR43344:SF14">
    <property type="entry name" value="HAD-IB FAMILY HYDROLASE"/>
    <property type="match status" value="1"/>
</dbReference>
<evidence type="ECO:0000313" key="1">
    <source>
        <dbReference type="EMBL" id="RDS82179.1"/>
    </source>
</evidence>
<keyword evidence="1" id="KW-0378">Hydrolase</keyword>
<dbReference type="InterPro" id="IPR050582">
    <property type="entry name" value="HAD-like_SerB"/>
</dbReference>
<name>A0A370X1A0_9GAMM</name>
<organism evidence="1 2">
    <name type="scientific">Dyella monticola</name>
    <dbReference type="NCBI Taxonomy" id="1927958"/>
    <lineage>
        <taxon>Bacteria</taxon>
        <taxon>Pseudomonadati</taxon>
        <taxon>Pseudomonadota</taxon>
        <taxon>Gammaproteobacteria</taxon>
        <taxon>Lysobacterales</taxon>
        <taxon>Rhodanobacteraceae</taxon>
        <taxon>Dyella</taxon>
    </lineage>
</organism>
<accession>A0A370X1A0</accession>
<dbReference type="PANTHER" id="PTHR43344">
    <property type="entry name" value="PHOSPHOSERINE PHOSPHATASE"/>
    <property type="match status" value="1"/>
</dbReference>
<dbReference type="InterPro" id="IPR006385">
    <property type="entry name" value="HAD_hydro_SerB1"/>
</dbReference>
<dbReference type="OrthoDB" id="9784466at2"/>
<dbReference type="NCBIfam" id="TIGR01488">
    <property type="entry name" value="HAD-SF-IB"/>
    <property type="match status" value="1"/>
</dbReference>